<sequence>MWQQDLFSESGKLNLNTINARTSPSPSSNHDSHTTTASSHQSTTATCESSFTSLLTLPPAIVVELAKNKSEAELLLEVGQCGFKLDQLLLQDGERAYHGKILSDTIAAVTSISVQNPDYHIAQIKSKEHRAALPILEAALAKVARERSYLYSELRATSLELAHLSRLCTQYSEINTGIGNELRQANIAERMAEEKLVLADVQKALASRINHFILGDCTFDPNDKTTWESLTKQFRQRRSTNRSNSQVDISAISHVSETIELVQRDTKRKRTHASDRSGANDSVLVEETNHSPNRSTLTPLNPAAGLTPSPLRGDNKQRWQCETPNRSSGSNGNFRSIESPQILRQRTGMDVGRKEDVKGGTDAEIITSTPNDNAASPERLQQLDSLLGLSGIPPGEGGHDAGNSQATEEAKVSGVMEMEVEMQSMGASQFTESQGDAQWDDRRGDGMHEDGDEDVMDQYGTEEEGPEVGVAADMSSASLAEDADDELEESLSQADDEEREYDEDDGGPDDMLHRPEKVNGDLGVTVEGQDGSNIGGKENQNEVVDSPELGGGHCSASLDLGMDGSSPDNRPRATPLRNNSQNVGGDAEERSSGSGKSGNVPESPMFFTCGEESGSLGHQSRTASQTIESS</sequence>
<dbReference type="Proteomes" id="UP001212841">
    <property type="component" value="Unassembled WGS sequence"/>
</dbReference>
<feature type="compositionally biased region" description="Basic and acidic residues" evidence="1">
    <location>
        <begin position="351"/>
        <end position="361"/>
    </location>
</feature>
<feature type="region of interest" description="Disordered" evidence="1">
    <location>
        <begin position="392"/>
        <end position="412"/>
    </location>
</feature>
<accession>A0AAD5SDB5</accession>
<reference evidence="2" key="1">
    <citation type="submission" date="2020-05" db="EMBL/GenBank/DDBJ databases">
        <title>Phylogenomic resolution of chytrid fungi.</title>
        <authorList>
            <person name="Stajich J.E."/>
            <person name="Amses K."/>
            <person name="Simmons R."/>
            <person name="Seto K."/>
            <person name="Myers J."/>
            <person name="Bonds A."/>
            <person name="Quandt C.A."/>
            <person name="Barry K."/>
            <person name="Liu P."/>
            <person name="Grigoriev I."/>
            <person name="Longcore J.E."/>
            <person name="James T.Y."/>
        </authorList>
    </citation>
    <scope>NUCLEOTIDE SEQUENCE</scope>
    <source>
        <strain evidence="2">JEL0318</strain>
    </source>
</reference>
<feature type="compositionally biased region" description="Polar residues" evidence="1">
    <location>
        <begin position="17"/>
        <end position="26"/>
    </location>
</feature>
<name>A0AAD5SDB5_9FUNG</name>
<feature type="region of interest" description="Disordered" evidence="1">
    <location>
        <begin position="425"/>
        <end position="630"/>
    </location>
</feature>
<dbReference type="EMBL" id="JADGJD010000265">
    <property type="protein sequence ID" value="KAJ3052791.1"/>
    <property type="molecule type" value="Genomic_DNA"/>
</dbReference>
<gene>
    <name evidence="2" type="ORF">HK097_005658</name>
</gene>
<comment type="caution">
    <text evidence="2">The sequence shown here is derived from an EMBL/GenBank/DDBJ whole genome shotgun (WGS) entry which is preliminary data.</text>
</comment>
<organism evidence="2 3">
    <name type="scientific">Rhizophlyctis rosea</name>
    <dbReference type="NCBI Taxonomy" id="64517"/>
    <lineage>
        <taxon>Eukaryota</taxon>
        <taxon>Fungi</taxon>
        <taxon>Fungi incertae sedis</taxon>
        <taxon>Chytridiomycota</taxon>
        <taxon>Chytridiomycota incertae sedis</taxon>
        <taxon>Chytridiomycetes</taxon>
        <taxon>Rhizophlyctidales</taxon>
        <taxon>Rhizophlyctidaceae</taxon>
        <taxon>Rhizophlyctis</taxon>
    </lineage>
</organism>
<protein>
    <submittedName>
        <fullName evidence="2">Uncharacterized protein</fullName>
    </submittedName>
</protein>
<feature type="compositionally biased region" description="Low complexity" evidence="1">
    <location>
        <begin position="325"/>
        <end position="336"/>
    </location>
</feature>
<proteinExistence type="predicted"/>
<feature type="compositionally biased region" description="Low complexity" evidence="1">
    <location>
        <begin position="471"/>
        <end position="480"/>
    </location>
</feature>
<feature type="region of interest" description="Disordered" evidence="1">
    <location>
        <begin position="263"/>
        <end position="376"/>
    </location>
</feature>
<evidence type="ECO:0000313" key="2">
    <source>
        <dbReference type="EMBL" id="KAJ3052791.1"/>
    </source>
</evidence>
<feature type="compositionally biased region" description="Polar residues" evidence="1">
    <location>
        <begin position="425"/>
        <end position="436"/>
    </location>
</feature>
<evidence type="ECO:0000313" key="3">
    <source>
        <dbReference type="Proteomes" id="UP001212841"/>
    </source>
</evidence>
<feature type="compositionally biased region" description="Acidic residues" evidence="1">
    <location>
        <begin position="450"/>
        <end position="466"/>
    </location>
</feature>
<evidence type="ECO:0000256" key="1">
    <source>
        <dbReference type="SAM" id="MobiDB-lite"/>
    </source>
</evidence>
<feature type="compositionally biased region" description="Basic and acidic residues" evidence="1">
    <location>
        <begin position="439"/>
        <end position="449"/>
    </location>
</feature>
<dbReference type="AlphaFoldDB" id="A0AAD5SDB5"/>
<feature type="compositionally biased region" description="Polar residues" evidence="1">
    <location>
        <begin position="616"/>
        <end position="630"/>
    </location>
</feature>
<feature type="compositionally biased region" description="Basic and acidic residues" evidence="1">
    <location>
        <begin position="510"/>
        <end position="519"/>
    </location>
</feature>
<feature type="compositionally biased region" description="Low complexity" evidence="1">
    <location>
        <begin position="34"/>
        <end position="43"/>
    </location>
</feature>
<feature type="compositionally biased region" description="Polar residues" evidence="1">
    <location>
        <begin position="290"/>
        <end position="299"/>
    </location>
</feature>
<feature type="compositionally biased region" description="Acidic residues" evidence="1">
    <location>
        <begin position="481"/>
        <end position="508"/>
    </location>
</feature>
<keyword evidence="3" id="KW-1185">Reference proteome</keyword>
<feature type="region of interest" description="Disordered" evidence="1">
    <location>
        <begin position="17"/>
        <end position="43"/>
    </location>
</feature>